<dbReference type="RefSeq" id="WP_201363201.1">
    <property type="nucleotide sequence ID" value="NZ_BNJJ01000009.1"/>
</dbReference>
<dbReference type="PANTHER" id="PTHR43808:SF9">
    <property type="entry name" value="BLL0789 PROTEIN"/>
    <property type="match status" value="1"/>
</dbReference>
<keyword evidence="2" id="KW-0479">Metal-binding</keyword>
<feature type="domain" description="Peptidase M20 dimerisation" evidence="5">
    <location>
        <begin position="189"/>
        <end position="286"/>
    </location>
</feature>
<dbReference type="Gene3D" id="3.40.630.10">
    <property type="entry name" value="Zn peptidases"/>
    <property type="match status" value="1"/>
</dbReference>
<dbReference type="InterPro" id="IPR011650">
    <property type="entry name" value="Peptidase_M20_dimer"/>
</dbReference>
<dbReference type="InterPro" id="IPR002933">
    <property type="entry name" value="Peptidase_M20"/>
</dbReference>
<dbReference type="SUPFAM" id="SSF55031">
    <property type="entry name" value="Bacterial exopeptidase dimerisation domain"/>
    <property type="match status" value="1"/>
</dbReference>
<evidence type="ECO:0000256" key="4">
    <source>
        <dbReference type="ARBA" id="ARBA00022833"/>
    </source>
</evidence>
<gene>
    <name evidence="6" type="ORF">KSZ_35610</name>
</gene>
<evidence type="ECO:0000256" key="3">
    <source>
        <dbReference type="ARBA" id="ARBA00022801"/>
    </source>
</evidence>
<name>A0ABQ3VHN0_9CHLR</name>
<evidence type="ECO:0000313" key="6">
    <source>
        <dbReference type="EMBL" id="GHO85555.1"/>
    </source>
</evidence>
<evidence type="ECO:0000256" key="1">
    <source>
        <dbReference type="ARBA" id="ARBA00001947"/>
    </source>
</evidence>
<dbReference type="InterPro" id="IPR036264">
    <property type="entry name" value="Bact_exopeptidase_dim_dom"/>
</dbReference>
<dbReference type="EMBL" id="BNJJ01000009">
    <property type="protein sequence ID" value="GHO85555.1"/>
    <property type="molecule type" value="Genomic_DNA"/>
</dbReference>
<accession>A0ABQ3VHN0</accession>
<keyword evidence="7" id="KW-1185">Reference proteome</keyword>
<sequence>MPKNFFVERAESIMEPFLADLQAMVDIDSGTYVKAGVDRLGLWLQQRFQRLGFQTYFDEQQQYGNHLVAVHTGNNPQGPRLLLIGHMDTVFPDGEARRRPFSRTQLNGVAIAKGPGVLDMKSGVLIGIYAVQLLIEAQLANYQSVTFVCNSDEEVGSHSSRALIGKLARESDAVLVLEPGRVVNRVVSSRRGIANYRVEAHGISSHAGVEPDKGRNAILELSHQVIALQAINGTIPGVSLNVGVVRGGERTNIVPDYACCDIDVRVSDRAGLKAIEEAMRNVISRPVLDGTRVVLSGGVSNMPFERTEASLKLVQLVQAASADMGLEIEDVPSGGASDANTTAGLGVPTIDGLGATGGLAHNPDEYIELDQLPVRIALVSGLLQRLCQ</sequence>
<dbReference type="Gene3D" id="3.30.70.360">
    <property type="match status" value="1"/>
</dbReference>
<dbReference type="InterPro" id="IPR001261">
    <property type="entry name" value="ArgE/DapE_CS"/>
</dbReference>
<keyword evidence="3" id="KW-0378">Hydrolase</keyword>
<proteinExistence type="predicted"/>
<dbReference type="Pfam" id="PF01546">
    <property type="entry name" value="Peptidase_M20"/>
    <property type="match status" value="1"/>
</dbReference>
<dbReference type="CDD" id="cd03885">
    <property type="entry name" value="M20_CPDG2"/>
    <property type="match status" value="1"/>
</dbReference>
<protein>
    <submittedName>
        <fullName evidence="6">Peptidase M20</fullName>
    </submittedName>
</protein>
<evidence type="ECO:0000259" key="5">
    <source>
        <dbReference type="Pfam" id="PF07687"/>
    </source>
</evidence>
<evidence type="ECO:0000256" key="2">
    <source>
        <dbReference type="ARBA" id="ARBA00022723"/>
    </source>
</evidence>
<comment type="cofactor">
    <cofactor evidence="1">
        <name>Zn(2+)</name>
        <dbReference type="ChEBI" id="CHEBI:29105"/>
    </cofactor>
</comment>
<dbReference type="InterPro" id="IPR017150">
    <property type="entry name" value="Pept_M20_glutamate_carboxypep"/>
</dbReference>
<dbReference type="PIRSF" id="PIRSF037238">
    <property type="entry name" value="Carboxypeptidase_G2"/>
    <property type="match status" value="1"/>
</dbReference>
<dbReference type="SUPFAM" id="SSF53187">
    <property type="entry name" value="Zn-dependent exopeptidases"/>
    <property type="match status" value="1"/>
</dbReference>
<dbReference type="InterPro" id="IPR050072">
    <property type="entry name" value="Peptidase_M20A"/>
</dbReference>
<comment type="caution">
    <text evidence="6">The sequence shown here is derived from an EMBL/GenBank/DDBJ whole genome shotgun (WGS) entry which is preliminary data.</text>
</comment>
<keyword evidence="4" id="KW-0862">Zinc</keyword>
<dbReference type="PROSITE" id="PS00758">
    <property type="entry name" value="ARGE_DAPE_CPG2_1"/>
    <property type="match status" value="1"/>
</dbReference>
<evidence type="ECO:0000313" key="7">
    <source>
        <dbReference type="Proteomes" id="UP000635565"/>
    </source>
</evidence>
<dbReference type="PANTHER" id="PTHR43808">
    <property type="entry name" value="ACETYLORNITHINE DEACETYLASE"/>
    <property type="match status" value="1"/>
</dbReference>
<organism evidence="6 7">
    <name type="scientific">Dictyobacter formicarum</name>
    <dbReference type="NCBI Taxonomy" id="2778368"/>
    <lineage>
        <taxon>Bacteria</taxon>
        <taxon>Bacillati</taxon>
        <taxon>Chloroflexota</taxon>
        <taxon>Ktedonobacteria</taxon>
        <taxon>Ktedonobacterales</taxon>
        <taxon>Dictyobacteraceae</taxon>
        <taxon>Dictyobacter</taxon>
    </lineage>
</organism>
<dbReference type="Proteomes" id="UP000635565">
    <property type="component" value="Unassembled WGS sequence"/>
</dbReference>
<reference evidence="6 7" key="1">
    <citation type="journal article" date="2021" name="Int. J. Syst. Evol. Microbiol.">
        <title>Reticulibacter mediterranei gen. nov., sp. nov., within the new family Reticulibacteraceae fam. nov., and Ktedonospora formicarum gen. nov., sp. nov., Ktedonobacter robiniae sp. nov., Dictyobacter formicarum sp. nov. and Dictyobacter arantiisoli sp. nov., belonging to the class Ktedonobacteria.</title>
        <authorList>
            <person name="Yabe S."/>
            <person name="Zheng Y."/>
            <person name="Wang C.M."/>
            <person name="Sakai Y."/>
            <person name="Abe K."/>
            <person name="Yokota A."/>
            <person name="Donadio S."/>
            <person name="Cavaletti L."/>
            <person name="Monciardini P."/>
        </authorList>
    </citation>
    <scope>NUCLEOTIDE SEQUENCE [LARGE SCALE GENOMIC DNA]</scope>
    <source>
        <strain evidence="6 7">SOSP1-9</strain>
    </source>
</reference>
<dbReference type="Pfam" id="PF07687">
    <property type="entry name" value="M20_dimer"/>
    <property type="match status" value="1"/>
</dbReference>